<sequence length="148" mass="16953">MEVDQLKESFLNFSLDDGPHGNQGYSRVLLQLFGYIGHGRSSFINSCKYVLEEREEFIQYAQAGDDADVITLERKAYDLTRNITIVDNRGFPNLNSFKTAEIYAQLGNFLPIGEKVEWMKNVTDMMTRLEDAEGNPSFSDFTVPIFIY</sequence>
<accession>A0ABN9KR79</accession>
<evidence type="ECO:0000313" key="2">
    <source>
        <dbReference type="Proteomes" id="UP001176940"/>
    </source>
</evidence>
<dbReference type="Proteomes" id="UP001176940">
    <property type="component" value="Unassembled WGS sequence"/>
</dbReference>
<dbReference type="EMBL" id="CAUEEQ010001720">
    <property type="protein sequence ID" value="CAJ0920664.1"/>
    <property type="molecule type" value="Genomic_DNA"/>
</dbReference>
<keyword evidence="2" id="KW-1185">Reference proteome</keyword>
<comment type="caution">
    <text evidence="1">The sequence shown here is derived from an EMBL/GenBank/DDBJ whole genome shotgun (WGS) entry which is preliminary data.</text>
</comment>
<protein>
    <submittedName>
        <fullName evidence="1">Uncharacterized protein</fullName>
    </submittedName>
</protein>
<name>A0ABN9KR79_9NEOB</name>
<reference evidence="1" key="1">
    <citation type="submission" date="2023-07" db="EMBL/GenBank/DDBJ databases">
        <authorList>
            <person name="Stuckert A."/>
        </authorList>
    </citation>
    <scope>NUCLEOTIDE SEQUENCE</scope>
</reference>
<organism evidence="1 2">
    <name type="scientific">Ranitomeya imitator</name>
    <name type="common">mimic poison frog</name>
    <dbReference type="NCBI Taxonomy" id="111125"/>
    <lineage>
        <taxon>Eukaryota</taxon>
        <taxon>Metazoa</taxon>
        <taxon>Chordata</taxon>
        <taxon>Craniata</taxon>
        <taxon>Vertebrata</taxon>
        <taxon>Euteleostomi</taxon>
        <taxon>Amphibia</taxon>
        <taxon>Batrachia</taxon>
        <taxon>Anura</taxon>
        <taxon>Neobatrachia</taxon>
        <taxon>Hyloidea</taxon>
        <taxon>Dendrobatidae</taxon>
        <taxon>Dendrobatinae</taxon>
        <taxon>Ranitomeya</taxon>
    </lineage>
</organism>
<proteinExistence type="predicted"/>
<feature type="non-terminal residue" evidence="1">
    <location>
        <position position="148"/>
    </location>
</feature>
<gene>
    <name evidence="1" type="ORF">RIMI_LOCUS1336686</name>
</gene>
<evidence type="ECO:0000313" key="1">
    <source>
        <dbReference type="EMBL" id="CAJ0920664.1"/>
    </source>
</evidence>